<dbReference type="Proteomes" id="UP000785613">
    <property type="component" value="Unassembled WGS sequence"/>
</dbReference>
<name>A0ABX0LFX5_9BURK</name>
<keyword evidence="5" id="KW-1185">Reference proteome</keyword>
<dbReference type="SUPFAM" id="SSF54534">
    <property type="entry name" value="FKBP-like"/>
    <property type="match status" value="1"/>
</dbReference>
<dbReference type="PANTHER" id="PTHR30437:SF5">
    <property type="entry name" value="REGULATOR OF NUCLEOSIDE DIPHOSPHATE KINASE"/>
    <property type="match status" value="1"/>
</dbReference>
<comment type="caution">
    <text evidence="4">The sequence shown here is derived from an EMBL/GenBank/DDBJ whole genome shotgun (WGS) entry which is preliminary data.</text>
</comment>
<dbReference type="Pfam" id="PF01272">
    <property type="entry name" value="GreA_GreB"/>
    <property type="match status" value="1"/>
</dbReference>
<evidence type="ECO:0008006" key="6">
    <source>
        <dbReference type="Google" id="ProtNLM"/>
    </source>
</evidence>
<feature type="domain" description="Regulator of nucleoside diphosphate kinase N-terminal" evidence="3">
    <location>
        <begin position="33"/>
        <end position="71"/>
    </location>
</feature>
<evidence type="ECO:0000259" key="3">
    <source>
        <dbReference type="Pfam" id="PF14760"/>
    </source>
</evidence>
<proteinExistence type="predicted"/>
<keyword evidence="1" id="KW-0472">Membrane</keyword>
<evidence type="ECO:0000259" key="2">
    <source>
        <dbReference type="Pfam" id="PF01272"/>
    </source>
</evidence>
<dbReference type="Pfam" id="PF14760">
    <property type="entry name" value="Rnk_N"/>
    <property type="match status" value="1"/>
</dbReference>
<dbReference type="EMBL" id="VUYU01000004">
    <property type="protein sequence ID" value="NHZ33503.1"/>
    <property type="molecule type" value="Genomic_DNA"/>
</dbReference>
<dbReference type="InterPro" id="IPR029462">
    <property type="entry name" value="Rnk_N"/>
</dbReference>
<gene>
    <name evidence="4" type="ORF">F0185_07845</name>
</gene>
<reference evidence="4 5" key="1">
    <citation type="submission" date="2019-09" db="EMBL/GenBank/DDBJ databases">
        <title>Taxonomy of Antarctic Massilia spp.: description of Massilia rubra sp. nov., Massilia aquatica sp. nov., Massilia mucilaginosa sp. nov., Massilia frigida sp. nov. isolated from streams, lakes and regoliths.</title>
        <authorList>
            <person name="Holochova P."/>
            <person name="Sedlacek I."/>
            <person name="Kralova S."/>
            <person name="Maslanova I."/>
            <person name="Busse H.-J."/>
            <person name="Stankova E."/>
            <person name="Vrbovska V."/>
            <person name="Kovarovic V."/>
            <person name="Bartak M."/>
            <person name="Svec P."/>
            <person name="Pantucek R."/>
        </authorList>
    </citation>
    <scope>NUCLEOTIDE SEQUENCE [LARGE SCALE GENOMIC DNA]</scope>
    <source>
        <strain evidence="4 5">CCM 8692</strain>
    </source>
</reference>
<sequence>MTTSRRFARGAGRRIGRVDAMVSGGGADVTATLIVTSADKERLDYLLDSLPLEQASLHSALRAALARAEVVEPGHVPPDVVTLNSRVHFVLADPDEDMSRTLALPKDNHAESLYVSVLSPAGSALLGRRVGECVTWSGSGGETVRLSIVALTWQPERSGDLRRWKGYPANCVNAESRRTLLRMRRGERTMALSLVVLPALLIPIILCTPQHLGFGAVGITVATVILSLLMVLGGIHLLPQNFWIYGVELRDDGFIYHSPLHKARRIRYVSIDRIVALAYFDSTGEAVSSLHIASSDGNARIDEPILYRTDLLGVLEHLPGFLQDAWRASHLDEDSKQGDWKPKRTVIFQRAS</sequence>
<dbReference type="InterPro" id="IPR023459">
    <property type="entry name" value="Tscrpt_elong_fac_GreA/B_fam"/>
</dbReference>
<feature type="domain" description="Transcription elongation factor GreA/GreB C-terminal" evidence="2">
    <location>
        <begin position="77"/>
        <end position="150"/>
    </location>
</feature>
<evidence type="ECO:0000313" key="5">
    <source>
        <dbReference type="Proteomes" id="UP000785613"/>
    </source>
</evidence>
<organism evidence="4 5">
    <name type="scientific">Massilia rubra</name>
    <dbReference type="NCBI Taxonomy" id="2607910"/>
    <lineage>
        <taxon>Bacteria</taxon>
        <taxon>Pseudomonadati</taxon>
        <taxon>Pseudomonadota</taxon>
        <taxon>Betaproteobacteria</taxon>
        <taxon>Burkholderiales</taxon>
        <taxon>Oxalobacteraceae</taxon>
        <taxon>Telluria group</taxon>
        <taxon>Massilia</taxon>
    </lineage>
</organism>
<dbReference type="Gene3D" id="3.10.50.30">
    <property type="entry name" value="Transcription elongation factor, GreA/GreB, C-terminal domain"/>
    <property type="match status" value="1"/>
</dbReference>
<feature type="transmembrane region" description="Helical" evidence="1">
    <location>
        <begin position="212"/>
        <end position="235"/>
    </location>
</feature>
<evidence type="ECO:0000313" key="4">
    <source>
        <dbReference type="EMBL" id="NHZ33503.1"/>
    </source>
</evidence>
<dbReference type="InterPro" id="IPR036953">
    <property type="entry name" value="GreA/GreB_C_sf"/>
</dbReference>
<keyword evidence="1" id="KW-0812">Transmembrane</keyword>
<dbReference type="PANTHER" id="PTHR30437">
    <property type="entry name" value="TRANSCRIPTION ELONGATION FACTOR GREA"/>
    <property type="match status" value="1"/>
</dbReference>
<dbReference type="Gene3D" id="1.10.286.20">
    <property type="match status" value="1"/>
</dbReference>
<keyword evidence="1" id="KW-1133">Transmembrane helix</keyword>
<evidence type="ECO:0000256" key="1">
    <source>
        <dbReference type="SAM" id="Phobius"/>
    </source>
</evidence>
<accession>A0ABX0LFX5</accession>
<feature type="transmembrane region" description="Helical" evidence="1">
    <location>
        <begin position="189"/>
        <end position="206"/>
    </location>
</feature>
<protein>
    <recommendedName>
        <fullName evidence="6">Transcription elongation factor GreA/GreB C-terminal domain-containing protein</fullName>
    </recommendedName>
</protein>
<dbReference type="InterPro" id="IPR001437">
    <property type="entry name" value="Tscrpt_elong_fac_GreA/B_C"/>
</dbReference>